<accession>A0ACB5SQZ5</accession>
<evidence type="ECO:0000313" key="1">
    <source>
        <dbReference type="EMBL" id="GME53265.1"/>
    </source>
</evidence>
<sequence>MHFAPLLRALSTLVTIATIYMCIKDCPRACWLFFGLDASTLDDKKVSYIASEINRIWVSSKKSGGIEGWQQQDGLIQALRAVVPGCDPLRPKDNPMNLILPSYETMWRVVFRCLIEVHFRNHPSAPRWQSVLHVFLHTTTPEVFNEVVDDEVSAAAIAKEALRLYPPTRRIYRDLPSGEQHLSLPSSPAPPTSTPQECVRVAANVEALHRDSAHWRGCGISHASNFWPQRWIRASRAGAGRGDGPFLAFGGSLFACPARSEFGPMMVALLVAALLDALPGELEVEDKYAGEMTAGLPLSSDREAYSDLQIVRK</sequence>
<reference evidence="1" key="1">
    <citation type="submission" date="2024-09" db="EMBL/GenBank/DDBJ databases">
        <title>Draft Genome Sequences of Neofusicoccum parvum.</title>
        <authorList>
            <person name="Ashida A."/>
            <person name="Camagna M."/>
            <person name="Tanaka A."/>
            <person name="Takemoto D."/>
        </authorList>
    </citation>
    <scope>NUCLEOTIDE SEQUENCE</scope>
    <source>
        <strain evidence="1">PPO83</strain>
    </source>
</reference>
<proteinExistence type="predicted"/>
<organism evidence="1 2">
    <name type="scientific">Neofusicoccum parvum</name>
    <dbReference type="NCBI Taxonomy" id="310453"/>
    <lineage>
        <taxon>Eukaryota</taxon>
        <taxon>Fungi</taxon>
        <taxon>Dikarya</taxon>
        <taxon>Ascomycota</taxon>
        <taxon>Pezizomycotina</taxon>
        <taxon>Dothideomycetes</taxon>
        <taxon>Dothideomycetes incertae sedis</taxon>
        <taxon>Botryosphaeriales</taxon>
        <taxon>Botryosphaeriaceae</taxon>
        <taxon>Neofusicoccum</taxon>
    </lineage>
</organism>
<dbReference type="Proteomes" id="UP001165186">
    <property type="component" value="Unassembled WGS sequence"/>
</dbReference>
<dbReference type="EMBL" id="BSXG01000200">
    <property type="protein sequence ID" value="GME53265.1"/>
    <property type="molecule type" value="Genomic_DNA"/>
</dbReference>
<protein>
    <submittedName>
        <fullName evidence="1">Cytochrome p450</fullName>
    </submittedName>
</protein>
<keyword evidence="2" id="KW-1185">Reference proteome</keyword>
<evidence type="ECO:0000313" key="2">
    <source>
        <dbReference type="Proteomes" id="UP001165186"/>
    </source>
</evidence>
<comment type="caution">
    <text evidence="1">The sequence shown here is derived from an EMBL/GenBank/DDBJ whole genome shotgun (WGS) entry which is preliminary data.</text>
</comment>
<gene>
    <name evidence="1" type="primary">g3340</name>
    <name evidence="1" type="ORF">NpPPO83_00003340</name>
</gene>
<name>A0ACB5SQZ5_9PEZI</name>